<dbReference type="NCBIfam" id="TIGR02246">
    <property type="entry name" value="SgcJ/EcaC family oxidoreductase"/>
    <property type="match status" value="1"/>
</dbReference>
<organism evidence="2">
    <name type="scientific">Actinoplanes campanulatus</name>
    <dbReference type="NCBI Taxonomy" id="113559"/>
    <lineage>
        <taxon>Bacteria</taxon>
        <taxon>Bacillati</taxon>
        <taxon>Actinomycetota</taxon>
        <taxon>Actinomycetes</taxon>
        <taxon>Micromonosporales</taxon>
        <taxon>Micromonosporaceae</taxon>
        <taxon>Actinoplanes</taxon>
    </lineage>
</organism>
<dbReference type="InterPro" id="IPR011944">
    <property type="entry name" value="Steroid_delta5-4_isomerase"/>
</dbReference>
<dbReference type="RefSeq" id="WP_204299336.1">
    <property type="nucleotide sequence ID" value="NZ_BAAAGQ010000026.1"/>
</dbReference>
<protein>
    <recommendedName>
        <fullName evidence="1">DUF4440 domain-containing protein</fullName>
    </recommendedName>
</protein>
<dbReference type="CDD" id="cd00531">
    <property type="entry name" value="NTF2_like"/>
    <property type="match status" value="1"/>
</dbReference>
<dbReference type="SUPFAM" id="SSF54427">
    <property type="entry name" value="NTF2-like"/>
    <property type="match status" value="1"/>
</dbReference>
<reference evidence="2" key="1">
    <citation type="submission" date="2021-01" db="EMBL/GenBank/DDBJ databases">
        <title>Whole genome shotgun sequence of Actinoplanes capillaceus NBRC 16408.</title>
        <authorList>
            <person name="Komaki H."/>
            <person name="Tamura T."/>
        </authorList>
    </citation>
    <scope>NUCLEOTIDE SEQUENCE [LARGE SCALE GENOMIC DNA]</scope>
    <source>
        <strain evidence="2">NBRC 16408</strain>
    </source>
</reference>
<name>A0ABQ3WSQ8_9ACTN</name>
<dbReference type="InterPro" id="IPR032710">
    <property type="entry name" value="NTF2-like_dom_sf"/>
</dbReference>
<dbReference type="EMBL" id="BOMF01000123">
    <property type="protein sequence ID" value="GID49211.1"/>
    <property type="molecule type" value="Genomic_DNA"/>
</dbReference>
<evidence type="ECO:0000259" key="1">
    <source>
        <dbReference type="Pfam" id="PF14534"/>
    </source>
</evidence>
<dbReference type="Gene3D" id="3.10.450.50">
    <property type="match status" value="1"/>
</dbReference>
<feature type="domain" description="DUF4440" evidence="1">
    <location>
        <begin position="12"/>
        <end position="123"/>
    </location>
</feature>
<proteinExistence type="predicted"/>
<gene>
    <name evidence="2" type="ORF">Aca07nite_64860</name>
</gene>
<dbReference type="InterPro" id="IPR027843">
    <property type="entry name" value="DUF4440"/>
</dbReference>
<comment type="caution">
    <text evidence="2">The sequence shown here is derived from an EMBL/GenBank/DDBJ whole genome shotgun (WGS) entry which is preliminary data.</text>
</comment>
<dbReference type="Pfam" id="PF14534">
    <property type="entry name" value="DUF4440"/>
    <property type="match status" value="1"/>
</dbReference>
<evidence type="ECO:0000313" key="2">
    <source>
        <dbReference type="EMBL" id="GID49211.1"/>
    </source>
</evidence>
<sequence length="137" mass="14851">MSTQTVKAEAAVREVVTKVHEAWGKNDADLFVADYADDATATMPGSFMDSRAKIHGSLSFLFSGPMKGTRASEVVRSVRFLNDETALVITETGVLLPGEDEAPVERTSYATWVLVQRNGDWKITAYCNSPAVAPGPR</sequence>
<accession>A0ABQ3WSQ8</accession>